<evidence type="ECO:0000313" key="6">
    <source>
        <dbReference type="EMBL" id="QKJ24747.1"/>
    </source>
</evidence>
<dbReference type="SUPFAM" id="SSF53448">
    <property type="entry name" value="Nucleotide-diphospho-sugar transferases"/>
    <property type="match status" value="1"/>
</dbReference>
<evidence type="ECO:0000256" key="3">
    <source>
        <dbReference type="ARBA" id="ARBA00022676"/>
    </source>
</evidence>
<dbReference type="RefSeq" id="WP_173493046.1">
    <property type="nucleotide sequence ID" value="NZ_CP054056.1"/>
</dbReference>
<gene>
    <name evidence="6" type="ORF">HRU87_00605</name>
</gene>
<accession>A0A7D4QM56</accession>
<dbReference type="Gene3D" id="3.90.550.10">
    <property type="entry name" value="Spore Coat Polysaccharide Biosynthesis Protein SpsA, Chain A"/>
    <property type="match status" value="1"/>
</dbReference>
<dbReference type="GO" id="GO:0016757">
    <property type="term" value="F:glycosyltransferase activity"/>
    <property type="evidence" value="ECO:0007669"/>
    <property type="project" value="UniProtKB-KW"/>
</dbReference>
<proteinExistence type="inferred from homology"/>
<feature type="domain" description="Glycosyltransferase 2-like" evidence="5">
    <location>
        <begin position="11"/>
        <end position="129"/>
    </location>
</feature>
<dbReference type="Proteomes" id="UP000501003">
    <property type="component" value="Chromosome"/>
</dbReference>
<dbReference type="AlphaFoldDB" id="A0A7D4QM56"/>
<keyword evidence="7" id="KW-1185">Reference proteome</keyword>
<dbReference type="PANTHER" id="PTHR43179:SF12">
    <property type="entry name" value="GALACTOFURANOSYLTRANSFERASE GLFT2"/>
    <property type="match status" value="1"/>
</dbReference>
<protein>
    <submittedName>
        <fullName evidence="6">Glycosyltransferase</fullName>
    </submittedName>
</protein>
<dbReference type="KEGG" id="aqg:HRU87_00605"/>
<evidence type="ECO:0000313" key="7">
    <source>
        <dbReference type="Proteomes" id="UP000501003"/>
    </source>
</evidence>
<reference evidence="6 7" key="1">
    <citation type="submission" date="2020-05" db="EMBL/GenBank/DDBJ databases">
        <title>Aquirufa sp. strain 15G-AUS-rot a new Aquirufa species.</title>
        <authorList>
            <person name="Pitt A."/>
            <person name="Hahn M.W."/>
        </authorList>
    </citation>
    <scope>NUCLEOTIDE SEQUENCE [LARGE SCALE GENOMIC DNA]</scope>
    <source>
        <strain evidence="6 7">15G-AUS-rot</strain>
    </source>
</reference>
<dbReference type="Pfam" id="PF00535">
    <property type="entry name" value="Glycos_transf_2"/>
    <property type="match status" value="1"/>
</dbReference>
<evidence type="ECO:0000256" key="1">
    <source>
        <dbReference type="ARBA" id="ARBA00004776"/>
    </source>
</evidence>
<comment type="pathway">
    <text evidence="1">Cell wall biogenesis; cell wall polysaccharide biosynthesis.</text>
</comment>
<evidence type="ECO:0000256" key="2">
    <source>
        <dbReference type="ARBA" id="ARBA00006739"/>
    </source>
</evidence>
<dbReference type="InterPro" id="IPR029044">
    <property type="entry name" value="Nucleotide-diphossugar_trans"/>
</dbReference>
<dbReference type="InterPro" id="IPR001173">
    <property type="entry name" value="Glyco_trans_2-like"/>
</dbReference>
<comment type="similarity">
    <text evidence="2">Belongs to the glycosyltransferase 2 family.</text>
</comment>
<dbReference type="PANTHER" id="PTHR43179">
    <property type="entry name" value="RHAMNOSYLTRANSFERASE WBBL"/>
    <property type="match status" value="1"/>
</dbReference>
<keyword evidence="4 6" id="KW-0808">Transferase</keyword>
<sequence length="257" mass="28586">MIKLTLGYSTLASRVESIVEPPVHDNWESVLIVQNPSGEAWESNRSKQLASRADTSFEILQSKGVAKSRNRAIWLARGEYLVFSDDDITFSESGLETALEFLDQHPAYSLLLAQAVDETGALRKRYPSGVAELNSFNSARAATYEMIIRVDAVRRLGVVFDEQFGAGAENYLGDEYIFIVDLMRAGGRCVFAPITIATHPTESSGSRWGSDRDRVARAKIFTRVFGVWAPFVRLPFGIRRLKELGGLGNLLKFVFAK</sequence>
<organism evidence="6 7">
    <name type="scientific">Aquiluna borgnonia</name>
    <dbReference type="NCBI Taxonomy" id="2499157"/>
    <lineage>
        <taxon>Bacteria</taxon>
        <taxon>Bacillati</taxon>
        <taxon>Actinomycetota</taxon>
        <taxon>Actinomycetes</taxon>
        <taxon>Micrococcales</taxon>
        <taxon>Microbacteriaceae</taxon>
        <taxon>Luna cluster</taxon>
        <taxon>Luna-1 subcluster</taxon>
        <taxon>Aquiluna</taxon>
    </lineage>
</organism>
<name>A0A7D4QM56_9MICO</name>
<keyword evidence="3" id="KW-0328">Glycosyltransferase</keyword>
<evidence type="ECO:0000259" key="5">
    <source>
        <dbReference type="Pfam" id="PF00535"/>
    </source>
</evidence>
<evidence type="ECO:0000256" key="4">
    <source>
        <dbReference type="ARBA" id="ARBA00022679"/>
    </source>
</evidence>
<dbReference type="EMBL" id="CP054056">
    <property type="protein sequence ID" value="QKJ24747.1"/>
    <property type="molecule type" value="Genomic_DNA"/>
</dbReference>